<organism evidence="3">
    <name type="scientific">Candidatus Kentrum sp. FM</name>
    <dbReference type="NCBI Taxonomy" id="2126340"/>
    <lineage>
        <taxon>Bacteria</taxon>
        <taxon>Pseudomonadati</taxon>
        <taxon>Pseudomonadota</taxon>
        <taxon>Gammaproteobacteria</taxon>
        <taxon>Candidatus Kentrum</taxon>
    </lineage>
</organism>
<name>A0A450VYD7_9GAMM</name>
<protein>
    <submittedName>
        <fullName evidence="3">ParE toxin of type II toxin-antitoxin system, parDE</fullName>
    </submittedName>
</protein>
<dbReference type="Gene3D" id="3.30.2310.20">
    <property type="entry name" value="RelE-like"/>
    <property type="match status" value="1"/>
</dbReference>
<accession>A0A450VYD7</accession>
<dbReference type="EMBL" id="CAADFA010000122">
    <property type="protein sequence ID" value="VFJ53320.1"/>
    <property type="molecule type" value="Genomic_DNA"/>
</dbReference>
<reference evidence="3" key="1">
    <citation type="submission" date="2019-02" db="EMBL/GenBank/DDBJ databases">
        <authorList>
            <person name="Gruber-Vodicka R. H."/>
            <person name="Seah K. B. B."/>
        </authorList>
    </citation>
    <scope>NUCLEOTIDE SEQUENCE</scope>
    <source>
        <strain evidence="1">BECK_BZ163</strain>
        <strain evidence="3">BECK_BZ164</strain>
        <strain evidence="2">BECK_BZ165</strain>
    </source>
</reference>
<evidence type="ECO:0000313" key="1">
    <source>
        <dbReference type="EMBL" id="VFJ53029.1"/>
    </source>
</evidence>
<dbReference type="EMBL" id="CAADFL010000115">
    <property type="protein sequence ID" value="VFK09798.1"/>
    <property type="molecule type" value="Genomic_DNA"/>
</dbReference>
<dbReference type="AlphaFoldDB" id="A0A450VYD7"/>
<evidence type="ECO:0000313" key="2">
    <source>
        <dbReference type="EMBL" id="VFJ53320.1"/>
    </source>
</evidence>
<evidence type="ECO:0000313" key="3">
    <source>
        <dbReference type="EMBL" id="VFK09798.1"/>
    </source>
</evidence>
<dbReference type="EMBL" id="CAADEZ010000109">
    <property type="protein sequence ID" value="VFJ53029.1"/>
    <property type="molecule type" value="Genomic_DNA"/>
</dbReference>
<gene>
    <name evidence="1" type="ORF">BECKFM1743A_GA0114220_101099</name>
    <name evidence="3" type="ORF">BECKFM1743B_GA0114221_101159</name>
    <name evidence="2" type="ORF">BECKFM1743C_GA0114222_101229</name>
</gene>
<dbReference type="InterPro" id="IPR035093">
    <property type="entry name" value="RelE/ParE_toxin_dom_sf"/>
</dbReference>
<proteinExistence type="predicted"/>
<sequence>MNTYYVYLSEKAEEKLCEIYDHIASISLNLQVSDSFIAKLRLYIEESLSYFPERFPIYNANIRRAVYPDNRNYLIFFEIHEDVSEVRVLTIVNAKQYTSYRDIGKIS</sequence>